<evidence type="ECO:0000313" key="2">
    <source>
        <dbReference type="Proteomes" id="UP001177670"/>
    </source>
</evidence>
<gene>
    <name evidence="1" type="ORF">K0M31_004761</name>
</gene>
<evidence type="ECO:0008006" key="3">
    <source>
        <dbReference type="Google" id="ProtNLM"/>
    </source>
</evidence>
<reference evidence="1" key="1">
    <citation type="submission" date="2021-10" db="EMBL/GenBank/DDBJ databases">
        <title>Melipona bicolor Genome sequencing and assembly.</title>
        <authorList>
            <person name="Araujo N.S."/>
            <person name="Arias M.C."/>
        </authorList>
    </citation>
    <scope>NUCLEOTIDE SEQUENCE</scope>
    <source>
        <strain evidence="1">USP_2M_L1-L4_2017</strain>
        <tissue evidence="1">Whole body</tissue>
    </source>
</reference>
<organism evidence="1 2">
    <name type="scientific">Melipona bicolor</name>
    <dbReference type="NCBI Taxonomy" id="60889"/>
    <lineage>
        <taxon>Eukaryota</taxon>
        <taxon>Metazoa</taxon>
        <taxon>Ecdysozoa</taxon>
        <taxon>Arthropoda</taxon>
        <taxon>Hexapoda</taxon>
        <taxon>Insecta</taxon>
        <taxon>Pterygota</taxon>
        <taxon>Neoptera</taxon>
        <taxon>Endopterygota</taxon>
        <taxon>Hymenoptera</taxon>
        <taxon>Apocrita</taxon>
        <taxon>Aculeata</taxon>
        <taxon>Apoidea</taxon>
        <taxon>Anthophila</taxon>
        <taxon>Apidae</taxon>
        <taxon>Melipona</taxon>
    </lineage>
</organism>
<proteinExistence type="predicted"/>
<dbReference type="Gene3D" id="2.60.40.10">
    <property type="entry name" value="Immunoglobulins"/>
    <property type="match status" value="2"/>
</dbReference>
<protein>
    <recommendedName>
        <fullName evidence="3">Ig-like domain-containing protein</fullName>
    </recommendedName>
</protein>
<dbReference type="InterPro" id="IPR013783">
    <property type="entry name" value="Ig-like_fold"/>
</dbReference>
<evidence type="ECO:0000313" key="1">
    <source>
        <dbReference type="EMBL" id="KAK1126120.1"/>
    </source>
</evidence>
<dbReference type="EMBL" id="JAHYIQ010000014">
    <property type="protein sequence ID" value="KAK1126120.1"/>
    <property type="molecule type" value="Genomic_DNA"/>
</dbReference>
<comment type="caution">
    <text evidence="1">The sequence shown here is derived from an EMBL/GenBank/DDBJ whole genome shotgun (WGS) entry which is preliminary data.</text>
</comment>
<keyword evidence="2" id="KW-1185">Reference proteome</keyword>
<dbReference type="Proteomes" id="UP001177670">
    <property type="component" value="Unassembled WGS sequence"/>
</dbReference>
<dbReference type="AlphaFoldDB" id="A0AA40FWF4"/>
<sequence length="150" mass="16716">MKCKIPSFVSEFVQVDQWVANDGTVYTVGEDYVVQQFYETRVIDEFVLRGNTATLKCLVPSFVADFVDVIEWLAVEDGSTYSANSQEERVVAQYFEVQVYDQFAIRGNAAIFKCQVPSFVADHVDVVGWIDSAGGSYVAEGQSYGINQHG</sequence>
<accession>A0AA40FWF4</accession>
<name>A0AA40FWF4_9HYME</name>